<name>A0AB34G415_9HYPO</name>
<keyword evidence="3" id="KW-1185">Reference proteome</keyword>
<protein>
    <submittedName>
        <fullName evidence="2">Uncharacterized protein</fullName>
    </submittedName>
</protein>
<evidence type="ECO:0000256" key="1">
    <source>
        <dbReference type="SAM" id="MobiDB-lite"/>
    </source>
</evidence>
<gene>
    <name evidence="2" type="ORF">O9K51_00970</name>
</gene>
<feature type="compositionally biased region" description="Basic and acidic residues" evidence="1">
    <location>
        <begin position="101"/>
        <end position="114"/>
    </location>
</feature>
<dbReference type="Proteomes" id="UP001163105">
    <property type="component" value="Unassembled WGS sequence"/>
</dbReference>
<comment type="caution">
    <text evidence="2">The sequence shown here is derived from an EMBL/GenBank/DDBJ whole genome shotgun (WGS) entry which is preliminary data.</text>
</comment>
<evidence type="ECO:0000313" key="2">
    <source>
        <dbReference type="EMBL" id="KAJ6446199.1"/>
    </source>
</evidence>
<dbReference type="EMBL" id="JAQHRD010000001">
    <property type="protein sequence ID" value="KAJ6446199.1"/>
    <property type="molecule type" value="Genomic_DNA"/>
</dbReference>
<dbReference type="AlphaFoldDB" id="A0AB34G415"/>
<organism evidence="2 3">
    <name type="scientific">Purpureocillium lavendulum</name>
    <dbReference type="NCBI Taxonomy" id="1247861"/>
    <lineage>
        <taxon>Eukaryota</taxon>
        <taxon>Fungi</taxon>
        <taxon>Dikarya</taxon>
        <taxon>Ascomycota</taxon>
        <taxon>Pezizomycotina</taxon>
        <taxon>Sordariomycetes</taxon>
        <taxon>Hypocreomycetidae</taxon>
        <taxon>Hypocreales</taxon>
        <taxon>Ophiocordycipitaceae</taxon>
        <taxon>Purpureocillium</taxon>
    </lineage>
</organism>
<proteinExistence type="predicted"/>
<reference evidence="2" key="1">
    <citation type="submission" date="2023-01" db="EMBL/GenBank/DDBJ databases">
        <title>The growth and conidiation of Purpureocillium lavendulum are regulated by nitrogen source and histone H3K14 acetylation.</title>
        <authorList>
            <person name="Tang P."/>
            <person name="Han J."/>
            <person name="Zhang C."/>
            <person name="Tang P."/>
            <person name="Qi F."/>
            <person name="Zhang K."/>
            <person name="Liang L."/>
        </authorList>
    </citation>
    <scope>NUCLEOTIDE SEQUENCE</scope>
    <source>
        <strain evidence="2">YMF1.00683</strain>
    </source>
</reference>
<sequence>MDWAASHPTNVQVSNNRLIKKIKNNQEYICPGYFVVLAHLFGKKKLQRQFWYDTFCSQNEELARAMPETSSVARVSIRQQKQARIRPPAGSEQPKHHQHATRLDSDSVDEHGDNESNGEDSDIVRLLVRTHQMRTQPPGHAKVLRDKKIAKRDTTGKDTKKSTIKVGRMPKRGATDLIVGRGWSASRKTYSTSLRCSGKCTQSSRSFGKRHKAVRKSCGATLTKRAREKGGSVGKGLRWVIIVMQTCGLRTEQDSREPRA</sequence>
<feature type="compositionally biased region" description="Polar residues" evidence="1">
    <location>
        <begin position="68"/>
        <end position="82"/>
    </location>
</feature>
<evidence type="ECO:0000313" key="3">
    <source>
        <dbReference type="Proteomes" id="UP001163105"/>
    </source>
</evidence>
<accession>A0AB34G415</accession>
<feature type="region of interest" description="Disordered" evidence="1">
    <location>
        <begin position="65"/>
        <end position="122"/>
    </location>
</feature>